<dbReference type="EMBL" id="SGXE01000004">
    <property type="protein sequence ID" value="RZS92322.1"/>
    <property type="molecule type" value="Genomic_DNA"/>
</dbReference>
<organism evidence="1 2">
    <name type="scientific">Aquimarina brevivitae</name>
    <dbReference type="NCBI Taxonomy" id="323412"/>
    <lineage>
        <taxon>Bacteria</taxon>
        <taxon>Pseudomonadati</taxon>
        <taxon>Bacteroidota</taxon>
        <taxon>Flavobacteriia</taxon>
        <taxon>Flavobacteriales</taxon>
        <taxon>Flavobacteriaceae</taxon>
        <taxon>Aquimarina</taxon>
    </lineage>
</organism>
<keyword evidence="2" id="KW-1185">Reference proteome</keyword>
<sequence length="1657" mass="186127">MRNTNFFNSTMKGISYLKKLITAITGHQSYITGHRSPDSRHVTLRCHTELVEVQSKGRSSVNGHQSLVTRPKTSHRAIAMFFVLTFLNTLVPYNQLWANNNGPNAPEAAAFEPVDATDMVNLSTGDLTYTMPLVNIPGSNGGYPLALAYHAGISTDQESSWVGLGWSLNPGAINRSVNRLPDDWKEVNTFDYYWNEGETYRQHTINVTIPLKGVTIGLGASWGNLRGFGGSISAGVGNINVTIGTDGVGISYGKGPFSIGTNLNPMEDSFSLNAGLRSNINGFNSSIGLSYNNKSGLAGYGNLSYSGSKGGLNYYGSVGLTTQGTFSYSLGASISTKIGNSKYSIGSGFKSFTSSVKNDDLTIDQSGYTIPLIVASYTYEKVRVYLDESKNQVSTGSLYKPSANLDNLISSYCQNYAELQAWNDVENYCRLTPCTEQDRQDLYPVYVTSNYNRCIENPEENGFEYYRKLDNFEDNVNHITATEYDNYAVTGQGIYGNMTPHLMGNSNLAPYDSSDIIESELRYYSLNDQVNRFQKTEFAFRSSINHRAQINPVIFSDNLNPNSLENFIVNPSEIVSGDEKSGKSIQYYTFDEVEANPNLRMPDGFTKPESVQSTSIAGFVVTSTDGISYHYMLPVYNHLTKVRNNHNKDNPRSKYSESTKPAYATHWLLTGVTGPDYFDYNSNQKVDQGDYGYWVNFDYGKWSDGMVWRNPADLSIEHDNSSYSYMWGIKDVYYLDKVNTNTHTALFIKDLKLDAKGIPVTYIDKNAGYDSTMPVQKQLLLDQIVLLKNEDAATVSKQNQQTLAAESSFTFYDPISNKNHILNLNQQDNILDNYDQNINQNLIDNAISVIDMDYDYSLAPNSPNTDANGKLALKKIYTHGEGGADIVPPYEFVYDNNPQWSHDIHNVWGYNQDNPAAWSLSSIKLPLGSSINIQYETDEYESLSATDDSGDWLDIRPYFYSSSANNLYVKAYIGSYNFQVGDVVKMTYTLDRVRCGQSYISTVCNDGECAYIEDANFIGLATVTNVKTNTDGTREASFDADISQGYTFDSYYQQPPSSCSNYEREAASFRSFNSKTSAGIRVSEIALTDNINTWKTTYTYQKGDIPYEPVYDMQVRDQFFLASPIVMYPEVTVTKMNAKDEVQMTSIYKYYTHRDEGCIEDNGCTRINKNKNVQNFENRLNYNSIYAVHTDIDDFQSYAGLLKSVVHKSSKGKRTYEELNTYKTLDKNSGFVPSESFQLYKSISSNNNSTKNADLWSTTVNHYPVVLEKKEVKAGSSITTELFEDLDPYTGTALTQYVTVNQNPTLKSTVVPAREKYPTMGSKKVNPQNANMLDQTVASYSYIENEQTGTYDLLATSIQTWYDQWIYRDYKGNETNAPNSVWRKHKNYSWIGSGTGLNSDGTIADPVGATSFNWWYNQEPPTNSGWLKTNTIKRYNKYSAILESEDKNGDYVATKYNYDNSKVIATSNTEYKNFYYASFEDYDYQNDGLSGEMNQAIGRTGIQSHTGKNSFSFSGSWNALKTNDYETGKYKISFWSYGSAEFTVNNNNPDETIKAGNWKLNNFYLDLTSGQNVTISGTGYIDDFRMHPAVKSGIKCFVYDDKDHLTEIINNSGFATRYFYNAVGQLTEVWQEVGNRPGLTGGFKKINEHRLNYANGN</sequence>
<gene>
    <name evidence="1" type="ORF">EV197_2960</name>
</gene>
<dbReference type="InterPro" id="IPR006530">
    <property type="entry name" value="YD"/>
</dbReference>
<evidence type="ECO:0000313" key="1">
    <source>
        <dbReference type="EMBL" id="RZS92322.1"/>
    </source>
</evidence>
<reference evidence="1 2" key="1">
    <citation type="submission" date="2019-02" db="EMBL/GenBank/DDBJ databases">
        <title>Genomic Encyclopedia of Type Strains, Phase IV (KMG-IV): sequencing the most valuable type-strain genomes for metagenomic binning, comparative biology and taxonomic classification.</title>
        <authorList>
            <person name="Goeker M."/>
        </authorList>
    </citation>
    <scope>NUCLEOTIDE SEQUENCE [LARGE SCALE GENOMIC DNA]</scope>
    <source>
        <strain evidence="1 2">DSM 17196</strain>
    </source>
</reference>
<accession>A0A4Q7P105</accession>
<evidence type="ECO:0000313" key="2">
    <source>
        <dbReference type="Proteomes" id="UP000292262"/>
    </source>
</evidence>
<comment type="caution">
    <text evidence="1">The sequence shown here is derived from an EMBL/GenBank/DDBJ whole genome shotgun (WGS) entry which is preliminary data.</text>
</comment>
<name>A0A4Q7P105_9FLAO</name>
<dbReference type="NCBIfam" id="TIGR01643">
    <property type="entry name" value="YD_repeat_2x"/>
    <property type="match status" value="1"/>
</dbReference>
<dbReference type="Proteomes" id="UP000292262">
    <property type="component" value="Unassembled WGS sequence"/>
</dbReference>
<proteinExistence type="predicted"/>
<protein>
    <submittedName>
        <fullName evidence="1">YD repeat-containing protein</fullName>
    </submittedName>
</protein>